<reference evidence="1" key="1">
    <citation type="submission" date="2014-05" db="EMBL/GenBank/DDBJ databases">
        <title>The genome and life-stage specific transcriptomes of Globodera pallida elucidate key aspects of plant parasitism by a cyst nematode.</title>
        <authorList>
            <person name="Cotton J.A."/>
            <person name="Lilley C.J."/>
            <person name="Jones L.M."/>
            <person name="Kikuchi T."/>
            <person name="Reid A.J."/>
            <person name="Thorpe P."/>
            <person name="Tsai I.J."/>
            <person name="Beasley H."/>
            <person name="Blok V."/>
            <person name="Cock P.J.A."/>
            <person name="Van den Akker S.E."/>
            <person name="Holroyd N."/>
            <person name="Hunt M."/>
            <person name="Mantelin S."/>
            <person name="Naghra H."/>
            <person name="Pain A."/>
            <person name="Palomares-Rius J.E."/>
            <person name="Zarowiecki M."/>
            <person name="Berriman M."/>
            <person name="Jones J.T."/>
            <person name="Urwin P.E."/>
        </authorList>
    </citation>
    <scope>NUCLEOTIDE SEQUENCE [LARGE SCALE GENOMIC DNA]</scope>
    <source>
        <strain evidence="1">Lindley</strain>
    </source>
</reference>
<sequence length="207" mass="25059">MVEVNLPTWKLPYFIYLENKKELEQEKAFENFKFIHSLSEYSLTMYEIIKMANILGDINDEQIWISPSDSEKLCDEKPNHLRDNMLRYANGIKANIDAQKELQQIIPAIIDELEEMLQNGDWNYANLQIMKKVEWTLLEFDLERLEQIADWKKIDKLRDEWCKMYNKWFKEKWVKKDEDVLDFAKVMKKMKEKLRKIEEIVSLSRQV</sequence>
<dbReference type="WBParaSite" id="GPLIN_000174100">
    <property type="protein sequence ID" value="GPLIN_000174100"/>
    <property type="gene ID" value="GPLIN_000174100"/>
</dbReference>
<evidence type="ECO:0000313" key="2">
    <source>
        <dbReference type="WBParaSite" id="GPLIN_000174100"/>
    </source>
</evidence>
<reference evidence="2" key="2">
    <citation type="submission" date="2016-06" db="UniProtKB">
        <authorList>
            <consortium name="WormBaseParasite"/>
        </authorList>
    </citation>
    <scope>IDENTIFICATION</scope>
</reference>
<dbReference type="AlphaFoldDB" id="A0A183BMA6"/>
<keyword evidence="1" id="KW-1185">Reference proteome</keyword>
<proteinExistence type="predicted"/>
<name>A0A183BMA6_GLOPA</name>
<protein>
    <submittedName>
        <fullName evidence="2">DHC_N2 domain-containing protein</fullName>
    </submittedName>
</protein>
<evidence type="ECO:0000313" key="1">
    <source>
        <dbReference type="Proteomes" id="UP000050741"/>
    </source>
</evidence>
<dbReference type="Proteomes" id="UP000050741">
    <property type="component" value="Unassembled WGS sequence"/>
</dbReference>
<organism evidence="1 2">
    <name type="scientific">Globodera pallida</name>
    <name type="common">Potato cyst nematode worm</name>
    <name type="synonym">Heterodera pallida</name>
    <dbReference type="NCBI Taxonomy" id="36090"/>
    <lineage>
        <taxon>Eukaryota</taxon>
        <taxon>Metazoa</taxon>
        <taxon>Ecdysozoa</taxon>
        <taxon>Nematoda</taxon>
        <taxon>Chromadorea</taxon>
        <taxon>Rhabditida</taxon>
        <taxon>Tylenchina</taxon>
        <taxon>Tylenchomorpha</taxon>
        <taxon>Tylenchoidea</taxon>
        <taxon>Heteroderidae</taxon>
        <taxon>Heteroderinae</taxon>
        <taxon>Globodera</taxon>
    </lineage>
</organism>
<accession>A0A183BMA6</accession>